<evidence type="ECO:0000256" key="1">
    <source>
        <dbReference type="SAM" id="MobiDB-lite"/>
    </source>
</evidence>
<accession>A0A147BC50</accession>
<feature type="region of interest" description="Disordered" evidence="1">
    <location>
        <begin position="166"/>
        <end position="201"/>
    </location>
</feature>
<feature type="region of interest" description="Disordered" evidence="1">
    <location>
        <begin position="227"/>
        <end position="247"/>
    </location>
</feature>
<evidence type="ECO:0000313" key="2">
    <source>
        <dbReference type="EMBL" id="JAR88356.1"/>
    </source>
</evidence>
<proteinExistence type="predicted"/>
<organism evidence="2">
    <name type="scientific">Ixodes ricinus</name>
    <name type="common">Common tick</name>
    <name type="synonym">Acarus ricinus</name>
    <dbReference type="NCBI Taxonomy" id="34613"/>
    <lineage>
        <taxon>Eukaryota</taxon>
        <taxon>Metazoa</taxon>
        <taxon>Ecdysozoa</taxon>
        <taxon>Arthropoda</taxon>
        <taxon>Chelicerata</taxon>
        <taxon>Arachnida</taxon>
        <taxon>Acari</taxon>
        <taxon>Parasitiformes</taxon>
        <taxon>Ixodida</taxon>
        <taxon>Ixodoidea</taxon>
        <taxon>Ixodidae</taxon>
        <taxon>Ixodinae</taxon>
        <taxon>Ixodes</taxon>
    </lineage>
</organism>
<feature type="compositionally biased region" description="Polar residues" evidence="1">
    <location>
        <begin position="27"/>
        <end position="38"/>
    </location>
</feature>
<protein>
    <submittedName>
        <fullName evidence="2">Uncharacterized protein</fullName>
    </submittedName>
</protein>
<name>A0A147BC50_IXORI</name>
<reference evidence="2" key="1">
    <citation type="journal article" date="2018" name="PLoS Negl. Trop. Dis.">
        <title>Sialome diversity of ticks revealed by RNAseq of single tick salivary glands.</title>
        <authorList>
            <person name="Perner J."/>
            <person name="Kropackova S."/>
            <person name="Kopacek P."/>
            <person name="Ribeiro J.M."/>
        </authorList>
    </citation>
    <scope>NUCLEOTIDE SEQUENCE</scope>
    <source>
        <strain evidence="2">Siblings of single egg batch collected in Ceske Budejovice</strain>
        <tissue evidence="2">Salivary glands</tissue>
    </source>
</reference>
<feature type="non-terminal residue" evidence="2">
    <location>
        <position position="1"/>
    </location>
</feature>
<dbReference type="AlphaFoldDB" id="A0A147BC50"/>
<feature type="region of interest" description="Disordered" evidence="1">
    <location>
        <begin position="1"/>
        <end position="41"/>
    </location>
</feature>
<sequence length="247" mass="26010">EQDEESAVSTFEDLSCGGTGDLRSTHGHQNVGQATTIGMETEPSDVPLPPVGGSLCSEDHSSACLHLLNQKGRWNTIGIVTEEQVESTASRPTEGLCSGEPGCKSPLQAHVGEHGEHVTMRINQGEGGVHTSLSCDGSDHGDAVGPSTSHEPVNKAQGVTVVVEQDSEPDVSQEANDLTAAKDKATAHRKSTPSADVMQAQDPLKEIMDEGSTDALKSEICGFKERKQTTEEGVEETENCRRIPGAG</sequence>
<dbReference type="EMBL" id="GEGO01007048">
    <property type="protein sequence ID" value="JAR88356.1"/>
    <property type="molecule type" value="Transcribed_RNA"/>
</dbReference>